<dbReference type="InterPro" id="IPR009057">
    <property type="entry name" value="Homeodomain-like_sf"/>
</dbReference>
<dbReference type="Pfam" id="PF14278">
    <property type="entry name" value="TetR_C_8"/>
    <property type="match status" value="1"/>
</dbReference>
<evidence type="ECO:0000313" key="5">
    <source>
        <dbReference type="Proteomes" id="UP000199428"/>
    </source>
</evidence>
<dbReference type="SUPFAM" id="SSF46689">
    <property type="entry name" value="Homeodomain-like"/>
    <property type="match status" value="1"/>
</dbReference>
<dbReference type="InterPro" id="IPR050624">
    <property type="entry name" value="HTH-type_Tx_Regulator"/>
</dbReference>
<feature type="DNA-binding region" description="H-T-H motif" evidence="2">
    <location>
        <begin position="33"/>
        <end position="52"/>
    </location>
</feature>
<dbReference type="GO" id="GO:0003677">
    <property type="term" value="F:DNA binding"/>
    <property type="evidence" value="ECO:0007669"/>
    <property type="project" value="UniProtKB-UniRule"/>
</dbReference>
<sequence length="186" mass="21484">MAVKNNRRTLVTKRILKESLLSLMAEKPITKISIKEICDLSEMSRSTFYLHYQDQFELLKDIENEVLDKSFEALEDLGGDFNTIESVENFLNYVKSNKETFGVLLCQSDTIDFQNSIIEKIANHVKESVPDFNEMKSDKYIFVFIMNGSLNVLRTWIMNDFDMSIPEMASLIFHCNHNITTATTSD</sequence>
<dbReference type="RefSeq" id="WP_028246689.1">
    <property type="nucleotide sequence ID" value="NZ_FMWK01000008.1"/>
</dbReference>
<gene>
    <name evidence="4" type="ORF">SAMN02910350_01795</name>
</gene>
<dbReference type="PROSITE" id="PS50977">
    <property type="entry name" value="HTH_TETR_2"/>
    <property type="match status" value="1"/>
</dbReference>
<evidence type="ECO:0000256" key="1">
    <source>
        <dbReference type="ARBA" id="ARBA00023125"/>
    </source>
</evidence>
<reference evidence="4 5" key="1">
    <citation type="submission" date="2016-10" db="EMBL/GenBank/DDBJ databases">
        <authorList>
            <person name="de Groot N.N."/>
        </authorList>
    </citation>
    <scope>NUCLEOTIDE SEQUENCE [LARGE SCALE GENOMIC DNA]</scope>
    <source>
        <strain evidence="4 5">DSM 10317</strain>
    </source>
</reference>
<feature type="domain" description="HTH tetR-type" evidence="3">
    <location>
        <begin position="10"/>
        <end position="70"/>
    </location>
</feature>
<dbReference type="PANTHER" id="PTHR43479:SF7">
    <property type="entry name" value="TETR-FAMILY TRANSCRIPTIONAL REGULATOR"/>
    <property type="match status" value="1"/>
</dbReference>
<evidence type="ECO:0000256" key="2">
    <source>
        <dbReference type="PROSITE-ProRule" id="PRU00335"/>
    </source>
</evidence>
<name>A0A1G5RZB4_PSEXY</name>
<dbReference type="Proteomes" id="UP000199428">
    <property type="component" value="Unassembled WGS sequence"/>
</dbReference>
<protein>
    <submittedName>
        <fullName evidence="4">Transcriptional regulator, TetR family</fullName>
    </submittedName>
</protein>
<dbReference type="PANTHER" id="PTHR43479">
    <property type="entry name" value="ACREF/ENVCD OPERON REPRESSOR-RELATED"/>
    <property type="match status" value="1"/>
</dbReference>
<evidence type="ECO:0000313" key="4">
    <source>
        <dbReference type="EMBL" id="SCZ79442.1"/>
    </source>
</evidence>
<dbReference type="EMBL" id="FMWK01000008">
    <property type="protein sequence ID" value="SCZ79442.1"/>
    <property type="molecule type" value="Genomic_DNA"/>
</dbReference>
<accession>A0A1G5RZB4</accession>
<organism evidence="4 5">
    <name type="scientific">Pseudobutyrivibrio xylanivorans</name>
    <dbReference type="NCBI Taxonomy" id="185007"/>
    <lineage>
        <taxon>Bacteria</taxon>
        <taxon>Bacillati</taxon>
        <taxon>Bacillota</taxon>
        <taxon>Clostridia</taxon>
        <taxon>Lachnospirales</taxon>
        <taxon>Lachnospiraceae</taxon>
        <taxon>Pseudobutyrivibrio</taxon>
    </lineage>
</organism>
<keyword evidence="1 2" id="KW-0238">DNA-binding</keyword>
<evidence type="ECO:0000259" key="3">
    <source>
        <dbReference type="PROSITE" id="PS50977"/>
    </source>
</evidence>
<proteinExistence type="predicted"/>
<dbReference type="Gene3D" id="1.10.357.10">
    <property type="entry name" value="Tetracycline Repressor, domain 2"/>
    <property type="match status" value="1"/>
</dbReference>
<dbReference type="InterPro" id="IPR001647">
    <property type="entry name" value="HTH_TetR"/>
</dbReference>
<dbReference type="InterPro" id="IPR039532">
    <property type="entry name" value="TetR_C_Firmicutes"/>
</dbReference>
<dbReference type="AlphaFoldDB" id="A0A1G5RZB4"/>